<evidence type="ECO:0008006" key="4">
    <source>
        <dbReference type="Google" id="ProtNLM"/>
    </source>
</evidence>
<reference evidence="2" key="2">
    <citation type="submission" date="2023-02" db="EMBL/GenBank/DDBJ databases">
        <authorList>
            <consortium name="DOE Joint Genome Institute"/>
            <person name="Mondo S.J."/>
            <person name="Chang Y."/>
            <person name="Wang Y."/>
            <person name="Ahrendt S."/>
            <person name="Andreopoulos W."/>
            <person name="Barry K."/>
            <person name="Beard J."/>
            <person name="Benny G.L."/>
            <person name="Blankenship S."/>
            <person name="Bonito G."/>
            <person name="Cuomo C."/>
            <person name="Desiro A."/>
            <person name="Gervers K.A."/>
            <person name="Hundley H."/>
            <person name="Kuo A."/>
            <person name="LaButti K."/>
            <person name="Lang B.F."/>
            <person name="Lipzen A."/>
            <person name="O'Donnell K."/>
            <person name="Pangilinan J."/>
            <person name="Reynolds N."/>
            <person name="Sandor L."/>
            <person name="Smith M.W."/>
            <person name="Tsang A."/>
            <person name="Grigoriev I.V."/>
            <person name="Stajich J.E."/>
            <person name="Spatafora J.W."/>
        </authorList>
    </citation>
    <scope>NUCLEOTIDE SEQUENCE</scope>
    <source>
        <strain evidence="2">RSA 2281</strain>
    </source>
</reference>
<dbReference type="EMBL" id="JAIXMP010000010">
    <property type="protein sequence ID" value="KAI9266868.1"/>
    <property type="molecule type" value="Genomic_DNA"/>
</dbReference>
<feature type="chain" id="PRO_5041906401" description="MD-2-related lipid-recognition domain-containing protein" evidence="1">
    <location>
        <begin position="28"/>
        <end position="152"/>
    </location>
</feature>
<evidence type="ECO:0000313" key="2">
    <source>
        <dbReference type="EMBL" id="KAI9266868.1"/>
    </source>
</evidence>
<organism evidence="2 3">
    <name type="scientific">Phascolomyces articulosus</name>
    <dbReference type="NCBI Taxonomy" id="60185"/>
    <lineage>
        <taxon>Eukaryota</taxon>
        <taxon>Fungi</taxon>
        <taxon>Fungi incertae sedis</taxon>
        <taxon>Mucoromycota</taxon>
        <taxon>Mucoromycotina</taxon>
        <taxon>Mucoromycetes</taxon>
        <taxon>Mucorales</taxon>
        <taxon>Lichtheimiaceae</taxon>
        <taxon>Phascolomyces</taxon>
    </lineage>
</organism>
<accession>A0AAD5KD67</accession>
<dbReference type="AlphaFoldDB" id="A0AAD5KD67"/>
<evidence type="ECO:0000313" key="3">
    <source>
        <dbReference type="Proteomes" id="UP001209540"/>
    </source>
</evidence>
<keyword evidence="1" id="KW-0732">Signal</keyword>
<proteinExistence type="predicted"/>
<comment type="caution">
    <text evidence="2">The sequence shown here is derived from an EMBL/GenBank/DDBJ whole genome shotgun (WGS) entry which is preliminary data.</text>
</comment>
<dbReference type="Proteomes" id="UP001209540">
    <property type="component" value="Unassembled WGS sequence"/>
</dbReference>
<name>A0AAD5KD67_9FUNG</name>
<keyword evidence="3" id="KW-1185">Reference proteome</keyword>
<reference evidence="2" key="1">
    <citation type="journal article" date="2022" name="IScience">
        <title>Evolution of zygomycete secretomes and the origins of terrestrial fungal ecologies.</title>
        <authorList>
            <person name="Chang Y."/>
            <person name="Wang Y."/>
            <person name="Mondo S."/>
            <person name="Ahrendt S."/>
            <person name="Andreopoulos W."/>
            <person name="Barry K."/>
            <person name="Beard J."/>
            <person name="Benny G.L."/>
            <person name="Blankenship S."/>
            <person name="Bonito G."/>
            <person name="Cuomo C."/>
            <person name="Desiro A."/>
            <person name="Gervers K.A."/>
            <person name="Hundley H."/>
            <person name="Kuo A."/>
            <person name="LaButti K."/>
            <person name="Lang B.F."/>
            <person name="Lipzen A."/>
            <person name="O'Donnell K."/>
            <person name="Pangilinan J."/>
            <person name="Reynolds N."/>
            <person name="Sandor L."/>
            <person name="Smith M.E."/>
            <person name="Tsang A."/>
            <person name="Grigoriev I.V."/>
            <person name="Stajich J.E."/>
            <person name="Spatafora J.W."/>
        </authorList>
    </citation>
    <scope>NUCLEOTIDE SEQUENCE</scope>
    <source>
        <strain evidence="2">RSA 2281</strain>
    </source>
</reference>
<feature type="signal peptide" evidence="1">
    <location>
        <begin position="1"/>
        <end position="27"/>
    </location>
</feature>
<evidence type="ECO:0000256" key="1">
    <source>
        <dbReference type="SAM" id="SignalP"/>
    </source>
</evidence>
<sequence>MMITLPPLLYIGLNLILITLIPQHAHSFCVYNQGEPGVLLTAEQIGGVDNTPMIRRFKQKKFMHPGDNICCPYDYKDCSDVPDKNHPITLWLHFPNYHDTDPTGYDITGVAGGYIIVSGPVVQPKFEVFNADHQSITFNLTQTLRTLGAYDT</sequence>
<gene>
    <name evidence="2" type="ORF">BDA99DRAFT_558897</name>
</gene>
<protein>
    <recommendedName>
        <fullName evidence="4">MD-2-related lipid-recognition domain-containing protein</fullName>
    </recommendedName>
</protein>